<dbReference type="InterPro" id="IPR013154">
    <property type="entry name" value="ADH-like_N"/>
</dbReference>
<dbReference type="PANTHER" id="PTHR43161">
    <property type="entry name" value="SORBITOL DEHYDROGENASE"/>
    <property type="match status" value="1"/>
</dbReference>
<name>A0A8A7KDK7_9FIRM</name>
<comment type="similarity">
    <text evidence="2">Belongs to the zinc-containing alcohol dehydrogenase family.</text>
</comment>
<proteinExistence type="inferred from homology"/>
<evidence type="ECO:0000256" key="2">
    <source>
        <dbReference type="ARBA" id="ARBA00008072"/>
    </source>
</evidence>
<reference evidence="7" key="1">
    <citation type="submission" date="2019-12" db="EMBL/GenBank/DDBJ databases">
        <authorList>
            <person name="zhang j."/>
            <person name="sun C.M."/>
        </authorList>
    </citation>
    <scope>NUCLEOTIDE SEQUENCE</scope>
    <source>
        <strain evidence="7">NS-1</strain>
    </source>
</reference>
<organism evidence="7 8">
    <name type="scientific">Iocasia fonsfrigidae</name>
    <dbReference type="NCBI Taxonomy" id="2682810"/>
    <lineage>
        <taxon>Bacteria</taxon>
        <taxon>Bacillati</taxon>
        <taxon>Bacillota</taxon>
        <taxon>Clostridia</taxon>
        <taxon>Halanaerobiales</taxon>
        <taxon>Halanaerobiaceae</taxon>
        <taxon>Iocasia</taxon>
    </lineage>
</organism>
<dbReference type="InterPro" id="IPR020843">
    <property type="entry name" value="ER"/>
</dbReference>
<dbReference type="GO" id="GO:0016616">
    <property type="term" value="F:oxidoreductase activity, acting on the CH-OH group of donors, NAD or NADP as acceptor"/>
    <property type="evidence" value="ECO:0007669"/>
    <property type="project" value="InterPro"/>
</dbReference>
<keyword evidence="3" id="KW-0479">Metal-binding</keyword>
<protein>
    <submittedName>
        <fullName evidence="7">Alcohol dehydrogenase catalytic domain-containing protein</fullName>
    </submittedName>
</protein>
<evidence type="ECO:0000256" key="1">
    <source>
        <dbReference type="ARBA" id="ARBA00001947"/>
    </source>
</evidence>
<evidence type="ECO:0000313" key="8">
    <source>
        <dbReference type="Proteomes" id="UP000665020"/>
    </source>
</evidence>
<dbReference type="Gene3D" id="3.90.180.10">
    <property type="entry name" value="Medium-chain alcohol dehydrogenases, catalytic domain"/>
    <property type="match status" value="1"/>
</dbReference>
<keyword evidence="8" id="KW-1185">Reference proteome</keyword>
<evidence type="ECO:0000313" key="7">
    <source>
        <dbReference type="EMBL" id="QTL99876.1"/>
    </source>
</evidence>
<dbReference type="SUPFAM" id="SSF51735">
    <property type="entry name" value="NAD(P)-binding Rossmann-fold domains"/>
    <property type="match status" value="1"/>
</dbReference>
<keyword evidence="4" id="KW-0862">Zinc</keyword>
<dbReference type="KEGG" id="ifn:GM661_00225"/>
<dbReference type="CDD" id="cd05285">
    <property type="entry name" value="sorbitol_DH"/>
    <property type="match status" value="1"/>
</dbReference>
<evidence type="ECO:0000256" key="5">
    <source>
        <dbReference type="ARBA" id="ARBA00023002"/>
    </source>
</evidence>
<dbReference type="Pfam" id="PF00107">
    <property type="entry name" value="ADH_zinc_N"/>
    <property type="match status" value="1"/>
</dbReference>
<dbReference type="GO" id="GO:0046872">
    <property type="term" value="F:metal ion binding"/>
    <property type="evidence" value="ECO:0007669"/>
    <property type="project" value="UniProtKB-KW"/>
</dbReference>
<keyword evidence="5" id="KW-0560">Oxidoreductase</keyword>
<gene>
    <name evidence="7" type="ORF">GM661_00225</name>
</gene>
<dbReference type="SMART" id="SM00829">
    <property type="entry name" value="PKS_ER"/>
    <property type="match status" value="1"/>
</dbReference>
<dbReference type="EMBL" id="CP046640">
    <property type="protein sequence ID" value="QTL99876.1"/>
    <property type="molecule type" value="Genomic_DNA"/>
</dbReference>
<dbReference type="Pfam" id="PF08240">
    <property type="entry name" value="ADH_N"/>
    <property type="match status" value="1"/>
</dbReference>
<feature type="domain" description="Enoyl reductase (ER)" evidence="6">
    <location>
        <begin position="10"/>
        <end position="341"/>
    </location>
</feature>
<dbReference type="InterPro" id="IPR011032">
    <property type="entry name" value="GroES-like_sf"/>
</dbReference>
<dbReference type="AlphaFoldDB" id="A0A8A7KDK7"/>
<evidence type="ECO:0000256" key="3">
    <source>
        <dbReference type="ARBA" id="ARBA00022723"/>
    </source>
</evidence>
<dbReference type="InterPro" id="IPR045306">
    <property type="entry name" value="SDH-like"/>
</dbReference>
<dbReference type="InterPro" id="IPR036291">
    <property type="entry name" value="NAD(P)-bd_dom_sf"/>
</dbReference>
<dbReference type="SUPFAM" id="SSF50129">
    <property type="entry name" value="GroES-like"/>
    <property type="match status" value="1"/>
</dbReference>
<dbReference type="PANTHER" id="PTHR43161:SF9">
    <property type="entry name" value="SORBITOL DEHYDROGENASE"/>
    <property type="match status" value="1"/>
</dbReference>
<evidence type="ECO:0000259" key="6">
    <source>
        <dbReference type="SMART" id="SM00829"/>
    </source>
</evidence>
<dbReference type="InterPro" id="IPR013149">
    <property type="entry name" value="ADH-like_C"/>
</dbReference>
<evidence type="ECO:0000256" key="4">
    <source>
        <dbReference type="ARBA" id="ARBA00022833"/>
    </source>
</evidence>
<accession>A0A8A7KDK7</accession>
<sequence length="345" mass="37788">MKVALMPEPGKMEIIERDIPEIKDNEVLVKIEHVGLCGSDLHYYEHGRIGDFIVKDPIVLGHESAGRVVKAGKNTEKLEVGDYITLEPGIPCGICEFCKTGRYNLCPDVEFLATPPYDGAFAEYLAYPENMCFKLPEGMDTVEGALIEPLSVGFHAANQADAKIGDTAVVLGAGCIGLATLMALMARGIKEVYMADLIDLRLNKAREIGATEVFNAKKVNAVEEVMKMTDGQGVDLVIDTAGSKITAQQTVELVKRGGKIVLVGMAADPVFKFDFGKLQAKEVLINTVFRYRNIYPSAIKAVGSDLIDIKQIVTDTFGFLEIKEAFDYNIENKDKTVKIVIDMNE</sequence>
<comment type="cofactor">
    <cofactor evidence="1">
        <name>Zn(2+)</name>
        <dbReference type="ChEBI" id="CHEBI:29105"/>
    </cofactor>
</comment>
<dbReference type="Proteomes" id="UP000665020">
    <property type="component" value="Chromosome"/>
</dbReference>
<dbReference type="Gene3D" id="3.40.50.720">
    <property type="entry name" value="NAD(P)-binding Rossmann-like Domain"/>
    <property type="match status" value="1"/>
</dbReference>